<evidence type="ECO:0000259" key="2">
    <source>
        <dbReference type="Pfam" id="PF00501"/>
    </source>
</evidence>
<dbReference type="InterPro" id="IPR000873">
    <property type="entry name" value="AMP-dep_synth/lig_dom"/>
</dbReference>
<dbReference type="RefSeq" id="WP_260574701.1">
    <property type="nucleotide sequence ID" value="NZ_CP104205.1"/>
</dbReference>
<evidence type="ECO:0000313" key="4">
    <source>
        <dbReference type="Proteomes" id="UP001059209"/>
    </source>
</evidence>
<name>A0ABY5YBQ2_9FLAO</name>
<reference evidence="3" key="1">
    <citation type="submission" date="2022-09" db="EMBL/GenBank/DDBJ databases">
        <title>Maribacter litopenaei sp. nov., isolated from the intestinal tract of the Pacific White Shrimp, Litopenaeus vannamei.</title>
        <authorList>
            <person name="Kim S.Y."/>
            <person name="Hwang C.Y."/>
        </authorList>
    </citation>
    <scope>NUCLEOTIDE SEQUENCE</scope>
    <source>
        <strain evidence="3">HL-LV01</strain>
    </source>
</reference>
<dbReference type="PANTHER" id="PTHR43201">
    <property type="entry name" value="ACYL-COA SYNTHETASE"/>
    <property type="match status" value="1"/>
</dbReference>
<dbReference type="Gene3D" id="3.40.50.12780">
    <property type="entry name" value="N-terminal domain of ligase-like"/>
    <property type="match status" value="1"/>
</dbReference>
<dbReference type="EMBL" id="CP104205">
    <property type="protein sequence ID" value="UWX56139.1"/>
    <property type="molecule type" value="Genomic_DNA"/>
</dbReference>
<dbReference type="PANTHER" id="PTHR43201:SF8">
    <property type="entry name" value="ACYL-COA SYNTHETASE FAMILY MEMBER 3"/>
    <property type="match status" value="1"/>
</dbReference>
<gene>
    <name evidence="3" type="ORF">NYZ99_07570</name>
</gene>
<keyword evidence="4" id="KW-1185">Reference proteome</keyword>
<feature type="domain" description="AMP-dependent synthetase/ligase" evidence="2">
    <location>
        <begin position="56"/>
        <end position="200"/>
    </location>
</feature>
<dbReference type="Proteomes" id="UP001059209">
    <property type="component" value="Chromosome"/>
</dbReference>
<comment type="similarity">
    <text evidence="1">Belongs to the ATP-dependent AMP-binding enzyme family.</text>
</comment>
<evidence type="ECO:0000313" key="3">
    <source>
        <dbReference type="EMBL" id="UWX56139.1"/>
    </source>
</evidence>
<accession>A0ABY5YBQ2</accession>
<organism evidence="3 4">
    <name type="scientific">Maribacter litopenaei</name>
    <dbReference type="NCBI Taxonomy" id="2976127"/>
    <lineage>
        <taxon>Bacteria</taxon>
        <taxon>Pseudomonadati</taxon>
        <taxon>Bacteroidota</taxon>
        <taxon>Flavobacteriia</taxon>
        <taxon>Flavobacteriales</taxon>
        <taxon>Flavobacteriaceae</taxon>
        <taxon>Maribacter</taxon>
    </lineage>
</organism>
<dbReference type="Pfam" id="PF00501">
    <property type="entry name" value="AMP-binding"/>
    <property type="match status" value="1"/>
</dbReference>
<sequence>MKDSMIHPEFKIKGRPISRKDLSELAYSFIKEGEPYQVSIGSFLLDWLSPKNSIVVNTSGSTGTPKSISLLKEHMKNSALATGAYFNLTPGTTCLHCLPCEYIAGKMMLVRALVLGLDIHFVEPSSAPLKSIDNQKSFDFCAMVPLQVQSSFDEIDRLKKLIIGGTPVSKEVKKKLFPKKTKCFETYGMTETITHVAIKEITSEFEQPPFKALPNVFFSCDKRGCLVIEAPLVVMEKVVTNDIVDLVSDQEFHWLGRYDNVINSAGVKLFPETIENKLMPPVESPFIIAGIDDERPGQKLILIRNLIPHKNLIWPV</sequence>
<dbReference type="InterPro" id="IPR042099">
    <property type="entry name" value="ANL_N_sf"/>
</dbReference>
<dbReference type="SUPFAM" id="SSF56801">
    <property type="entry name" value="Acetyl-CoA synthetase-like"/>
    <property type="match status" value="1"/>
</dbReference>
<evidence type="ECO:0000256" key="1">
    <source>
        <dbReference type="ARBA" id="ARBA00006432"/>
    </source>
</evidence>
<proteinExistence type="inferred from homology"/>
<protein>
    <submittedName>
        <fullName evidence="3">AMP-binding protein</fullName>
    </submittedName>
</protein>